<gene>
    <name evidence="1" type="ORF">SAMN05444141_102650</name>
</gene>
<dbReference type="Proteomes" id="UP000183371">
    <property type="component" value="Unassembled WGS sequence"/>
</dbReference>
<protein>
    <submittedName>
        <fullName evidence="1">Uncharacterized protein</fullName>
    </submittedName>
</protein>
<name>A0A1I6ZVZ2_9HYPH</name>
<dbReference type="RefSeq" id="WP_054782840.1">
    <property type="nucleotide sequence ID" value="NZ_FPBD01000002.1"/>
</dbReference>
<keyword evidence="2" id="KW-1185">Reference proteome</keyword>
<evidence type="ECO:0000313" key="2">
    <source>
        <dbReference type="Proteomes" id="UP000183371"/>
    </source>
</evidence>
<accession>A0A1I6ZVZ2</accession>
<sequence>MSYFSVSIDHATIASDLASSSDDCANFIAELGYQLSEKDPEILKGFCESLVEDLEESEDGKTLMRALVEAWQEASS</sequence>
<dbReference type="EMBL" id="FPBD01000002">
    <property type="protein sequence ID" value="SFT66868.1"/>
    <property type="molecule type" value="Genomic_DNA"/>
</dbReference>
<dbReference type="AlphaFoldDB" id="A0A1I6ZVZ2"/>
<proteinExistence type="predicted"/>
<evidence type="ECO:0000313" key="1">
    <source>
        <dbReference type="EMBL" id="SFT66868.1"/>
    </source>
</evidence>
<organism evidence="1 2">
    <name type="scientific">Pseudovibrio denitrificans</name>
    <dbReference type="NCBI Taxonomy" id="258256"/>
    <lineage>
        <taxon>Bacteria</taxon>
        <taxon>Pseudomonadati</taxon>
        <taxon>Pseudomonadota</taxon>
        <taxon>Alphaproteobacteria</taxon>
        <taxon>Hyphomicrobiales</taxon>
        <taxon>Stappiaceae</taxon>
        <taxon>Pseudovibrio</taxon>
    </lineage>
</organism>
<reference evidence="2" key="1">
    <citation type="submission" date="2016-10" db="EMBL/GenBank/DDBJ databases">
        <authorList>
            <person name="Varghese N."/>
            <person name="Submissions S."/>
        </authorList>
    </citation>
    <scope>NUCLEOTIDE SEQUENCE [LARGE SCALE GENOMIC DNA]</scope>
    <source>
        <strain evidence="2">DSM 17465</strain>
    </source>
</reference>